<dbReference type="EMBL" id="BPLQ01014439">
    <property type="protein sequence ID" value="GIY79712.1"/>
    <property type="molecule type" value="Genomic_DNA"/>
</dbReference>
<dbReference type="Proteomes" id="UP001054837">
    <property type="component" value="Unassembled WGS sequence"/>
</dbReference>
<accession>A0AAV4WAQ9</accession>
<gene>
    <name evidence="1" type="ORF">CDAR_448871</name>
</gene>
<comment type="caution">
    <text evidence="1">The sequence shown here is derived from an EMBL/GenBank/DDBJ whole genome shotgun (WGS) entry which is preliminary data.</text>
</comment>
<dbReference type="AlphaFoldDB" id="A0AAV4WAQ9"/>
<proteinExistence type="predicted"/>
<organism evidence="1 2">
    <name type="scientific">Caerostris darwini</name>
    <dbReference type="NCBI Taxonomy" id="1538125"/>
    <lineage>
        <taxon>Eukaryota</taxon>
        <taxon>Metazoa</taxon>
        <taxon>Ecdysozoa</taxon>
        <taxon>Arthropoda</taxon>
        <taxon>Chelicerata</taxon>
        <taxon>Arachnida</taxon>
        <taxon>Araneae</taxon>
        <taxon>Araneomorphae</taxon>
        <taxon>Entelegynae</taxon>
        <taxon>Araneoidea</taxon>
        <taxon>Araneidae</taxon>
        <taxon>Caerostris</taxon>
    </lineage>
</organism>
<reference evidence="1 2" key="1">
    <citation type="submission" date="2021-06" db="EMBL/GenBank/DDBJ databases">
        <title>Caerostris darwini draft genome.</title>
        <authorList>
            <person name="Kono N."/>
            <person name="Arakawa K."/>
        </authorList>
    </citation>
    <scope>NUCLEOTIDE SEQUENCE [LARGE SCALE GENOMIC DNA]</scope>
</reference>
<evidence type="ECO:0000313" key="2">
    <source>
        <dbReference type="Proteomes" id="UP001054837"/>
    </source>
</evidence>
<name>A0AAV4WAQ9_9ARAC</name>
<protein>
    <submittedName>
        <fullName evidence="1">Uncharacterized protein</fullName>
    </submittedName>
</protein>
<keyword evidence="2" id="KW-1185">Reference proteome</keyword>
<evidence type="ECO:0000313" key="1">
    <source>
        <dbReference type="EMBL" id="GIY79712.1"/>
    </source>
</evidence>
<sequence length="114" mass="12724">MPRLMSRRKNAPQNCAPSREKKGFISSIFVPAKPPVTSTGALHFETGKAKEEKGRPRKAEELYSCPIRFTVGHHICITMVSQSESWAELEPISLSEKGSSNDYAECDEKDIVLE</sequence>